<dbReference type="Proteomes" id="UP001652394">
    <property type="component" value="Unassembled WGS sequence"/>
</dbReference>
<keyword evidence="2" id="KW-1185">Reference proteome</keyword>
<name>A0ABT2TD16_9FIRM</name>
<evidence type="ECO:0000313" key="2">
    <source>
        <dbReference type="Proteomes" id="UP001652394"/>
    </source>
</evidence>
<dbReference type="EMBL" id="JAOQJX010000017">
    <property type="protein sequence ID" value="MCU6748178.1"/>
    <property type="molecule type" value="Genomic_DNA"/>
</dbReference>
<reference evidence="1 2" key="1">
    <citation type="journal article" date="2021" name="ISME Commun">
        <title>Automated analysis of genomic sequences facilitates high-throughput and comprehensive description of bacteria.</title>
        <authorList>
            <person name="Hitch T.C.A."/>
        </authorList>
    </citation>
    <scope>NUCLEOTIDE SEQUENCE [LARGE SCALE GENOMIC DNA]</scope>
    <source>
        <strain evidence="1 2">H2_18</strain>
    </source>
</reference>
<dbReference type="RefSeq" id="WP_059069773.1">
    <property type="nucleotide sequence ID" value="NZ_JAOQJX010000017.1"/>
</dbReference>
<protein>
    <recommendedName>
        <fullName evidence="3">PIN domain-containing protein</fullName>
    </recommendedName>
</protein>
<evidence type="ECO:0008006" key="3">
    <source>
        <dbReference type="Google" id="ProtNLM"/>
    </source>
</evidence>
<proteinExistence type="predicted"/>
<gene>
    <name evidence="1" type="ORF">OCV51_11025</name>
</gene>
<accession>A0ABT2TD16</accession>
<evidence type="ECO:0000313" key="1">
    <source>
        <dbReference type="EMBL" id="MCU6748178.1"/>
    </source>
</evidence>
<comment type="caution">
    <text evidence="1">The sequence shown here is derived from an EMBL/GenBank/DDBJ whole genome shotgun (WGS) entry which is preliminary data.</text>
</comment>
<sequence>MRVLIDTKVLISAELSTNVTPFQAYVKAAFYSNHGLICEAAGRVKTPDPLCLYLLNLIFVVLGIDRKVILC</sequence>
<organism evidence="1 2">
    <name type="scientific">Faecalicatena acetigenes</name>
    <dbReference type="NCBI Taxonomy" id="2981790"/>
    <lineage>
        <taxon>Bacteria</taxon>
        <taxon>Bacillati</taxon>
        <taxon>Bacillota</taxon>
        <taxon>Clostridia</taxon>
        <taxon>Lachnospirales</taxon>
        <taxon>Lachnospiraceae</taxon>
        <taxon>Faecalicatena</taxon>
    </lineage>
</organism>